<dbReference type="eggNOG" id="arCOG04001">
    <property type="taxonomic scope" value="Archaea"/>
</dbReference>
<dbReference type="SUPFAM" id="SSF55874">
    <property type="entry name" value="ATPase domain of HSP90 chaperone/DNA topoisomerase II/histidine kinase"/>
    <property type="match status" value="1"/>
</dbReference>
<dbReference type="eggNOG" id="arCOG06712">
    <property type="taxonomic scope" value="Archaea"/>
</dbReference>
<dbReference type="OrthoDB" id="8127at2157"/>
<dbReference type="Pfam" id="PF02518">
    <property type="entry name" value="HATPase_c"/>
    <property type="match status" value="1"/>
</dbReference>
<dbReference type="eggNOG" id="arCOG03567">
    <property type="taxonomic scope" value="Archaea"/>
</dbReference>
<dbReference type="InterPro" id="IPR000700">
    <property type="entry name" value="PAS-assoc_C"/>
</dbReference>
<evidence type="ECO:0000256" key="1">
    <source>
        <dbReference type="ARBA" id="ARBA00022553"/>
    </source>
</evidence>
<dbReference type="AlphaFoldDB" id="F0T842"/>
<evidence type="ECO:0000256" key="5">
    <source>
        <dbReference type="ARBA" id="ARBA00022840"/>
    </source>
</evidence>
<dbReference type="PROSITE" id="PS50109">
    <property type="entry name" value="HIS_KIN"/>
    <property type="match status" value="1"/>
</dbReference>
<dbReference type="Proteomes" id="UP000007490">
    <property type="component" value="Chromosome"/>
</dbReference>
<keyword evidence="5" id="KW-0067">ATP-binding</keyword>
<dbReference type="Gene3D" id="3.30.565.10">
    <property type="entry name" value="Histidine kinase-like ATPase, C-terminal domain"/>
    <property type="match status" value="1"/>
</dbReference>
<dbReference type="GO" id="GO:0005524">
    <property type="term" value="F:ATP binding"/>
    <property type="evidence" value="ECO:0007669"/>
    <property type="project" value="UniProtKB-KW"/>
</dbReference>
<sequence length="970" mass="110975">MGTDDYNDLSDVETNFEWQQIFDSLQDMIAIIGLDFKIKKVNKVMLDTLGVKSEDLVGKECYSMMHCSGEPPALCPHAKMVQDGTAHQVEFPIELLKGDYSVSAYPICDKDGNLTGSIHIVHSVTERNELSNINRYLASIVESSADAIYGKDLDDNVISWNKAAESMYGYPREEMMGKSIFVLIPPNKKAEYYELMDKINHGEAITNHDTQRIKKNGELIDVALYISPMYDSKGNINGSATIAHDIHERKLMEKTLKESEEKYREVFRNANDMISLNHMEKDGCPGKFIDVNQIGLEMYGYSYDEFLDMTALDIVAPEDRVKMDLNAKNLKLMGYDAFEITTITKSGKRIPIEINNHTFQLNKKEVIIAVGRDVTERKKAEKALVESENRYRSLFENMLEGFLLAKVVVNNEQEPVDWMHIAVNQGFKTITELDDVVGKNVTDILPYLKDENPELFEIFGRVAQTGVNETFETYMRFIEKWLNITAFSPKKDYFVVVFEDITERKNSELALIQSEEKFREVFNNANDAMFLQKVTKKGPGKFIEVNDTASQSLGYSKEELVKMELKDIISSDTVLYLPTVFENVIRDGKATFESEHVTKKGDLLPVEVNTHLFFIRGEKHLLSIARDISERKKAEKALIVSEEKYRTIFENIQDVFFQTDQHGILKTLSPSIERYSGYKPEDIIGKPADIFYADPHERKLLIKEIENRGHVEDHELIFKTKENKLINVSINAQVMRNSRNEPVGIEGSIRDITERKQMEIKLKKSLNEKEMLLKEIHHRVKNNLMIISSLLSLQTDYIKDKASKNIFIESQNRARSMALIHEKLYQSTDLKSINFGEYIKNLTSELFYTYRVGNSGVDIHYNIEDLKLDINTAIPLGLIANELITNSLKYAFVNGGDGVVIIEFKKVDHNYIFMIKDNGVGLPEGFDYKNSDSLGLQLVNNLSEQIDAEIELNTTDGTEFKIKFKEIELA</sequence>
<dbReference type="InterPro" id="IPR013767">
    <property type="entry name" value="PAS_fold"/>
</dbReference>
<dbReference type="PROSITE" id="PS50113">
    <property type="entry name" value="PAC"/>
    <property type="match status" value="3"/>
</dbReference>
<evidence type="ECO:0000259" key="8">
    <source>
        <dbReference type="PROSITE" id="PS50112"/>
    </source>
</evidence>
<keyword evidence="3" id="KW-0547">Nucleotide-binding</keyword>
<dbReference type="SUPFAM" id="SSF55785">
    <property type="entry name" value="PYP-like sensor domain (PAS domain)"/>
    <property type="match status" value="6"/>
</dbReference>
<protein>
    <submittedName>
        <fullName evidence="10">Signal transduction histidine kinase</fullName>
    </submittedName>
</protein>
<dbReference type="RefSeq" id="WP_013645019.1">
    <property type="nucleotide sequence ID" value="NC_015216.1"/>
</dbReference>
<evidence type="ECO:0000259" key="9">
    <source>
        <dbReference type="PROSITE" id="PS50113"/>
    </source>
</evidence>
<dbReference type="GeneID" id="24964557"/>
<dbReference type="Pfam" id="PF08448">
    <property type="entry name" value="PAS_4"/>
    <property type="match status" value="1"/>
</dbReference>
<dbReference type="InterPro" id="IPR003594">
    <property type="entry name" value="HATPase_dom"/>
</dbReference>
<evidence type="ECO:0000256" key="3">
    <source>
        <dbReference type="ARBA" id="ARBA00022741"/>
    </source>
</evidence>
<dbReference type="SMART" id="SM00387">
    <property type="entry name" value="HATPase_c"/>
    <property type="match status" value="1"/>
</dbReference>
<dbReference type="InterPro" id="IPR000014">
    <property type="entry name" value="PAS"/>
</dbReference>
<feature type="domain" description="PAS" evidence="8">
    <location>
        <begin position="514"/>
        <end position="588"/>
    </location>
</feature>
<feature type="domain" description="PAC" evidence="9">
    <location>
        <begin position="206"/>
        <end position="258"/>
    </location>
</feature>
<feature type="domain" description="Histidine kinase" evidence="7">
    <location>
        <begin position="775"/>
        <end position="968"/>
    </location>
</feature>
<keyword evidence="11" id="KW-1185">Reference proteome</keyword>
<dbReference type="InterPro" id="IPR001610">
    <property type="entry name" value="PAC"/>
</dbReference>
<dbReference type="Pfam" id="PF07568">
    <property type="entry name" value="HisKA_2"/>
    <property type="match status" value="1"/>
</dbReference>
<feature type="domain" description="PAS" evidence="8">
    <location>
        <begin position="14"/>
        <end position="66"/>
    </location>
</feature>
<dbReference type="Gene3D" id="3.30.450.20">
    <property type="entry name" value="PAS domain"/>
    <property type="match status" value="6"/>
</dbReference>
<feature type="domain" description="PAS" evidence="8">
    <location>
        <begin position="641"/>
        <end position="707"/>
    </location>
</feature>
<feature type="domain" description="PAC" evidence="9">
    <location>
        <begin position="336"/>
        <end position="386"/>
    </location>
</feature>
<reference evidence="10 11" key="2">
    <citation type="journal article" date="2014" name="Int. J. Syst. Evol. Microbiol.">
        <title>Methanobacterium paludis sp. nov. and a novel strain of Methanobacterium lacus isolated from northern peatlands.</title>
        <authorList>
            <person name="Cadillo-Quiroz H."/>
            <person name="Brauer S.L."/>
            <person name="Goodson N."/>
            <person name="Yavitt J.B."/>
            <person name="Zinder S.H."/>
        </authorList>
    </citation>
    <scope>NUCLEOTIDE SEQUENCE [LARGE SCALE GENOMIC DNA]</scope>
    <source>
        <strain evidence="10 11">AL-21</strain>
    </source>
</reference>
<dbReference type="Pfam" id="PF13426">
    <property type="entry name" value="PAS_9"/>
    <property type="match status" value="4"/>
</dbReference>
<dbReference type="CDD" id="cd00130">
    <property type="entry name" value="PAS"/>
    <property type="match status" value="4"/>
</dbReference>
<proteinExistence type="predicted"/>
<dbReference type="PANTHER" id="PTHR43065">
    <property type="entry name" value="SENSOR HISTIDINE KINASE"/>
    <property type="match status" value="1"/>
</dbReference>
<evidence type="ECO:0000256" key="6">
    <source>
        <dbReference type="ARBA" id="ARBA00023012"/>
    </source>
</evidence>
<keyword evidence="1" id="KW-0597">Phosphoprotein</keyword>
<dbReference type="InterPro" id="IPR005467">
    <property type="entry name" value="His_kinase_dom"/>
</dbReference>
<dbReference type="PROSITE" id="PS50112">
    <property type="entry name" value="PAS"/>
    <property type="match status" value="5"/>
</dbReference>
<dbReference type="NCBIfam" id="TIGR00229">
    <property type="entry name" value="sensory_box"/>
    <property type="match status" value="5"/>
</dbReference>
<dbReference type="InterPro" id="IPR036890">
    <property type="entry name" value="HATPase_C_sf"/>
</dbReference>
<dbReference type="InterPro" id="IPR035965">
    <property type="entry name" value="PAS-like_dom_sf"/>
</dbReference>
<dbReference type="STRING" id="877455.Metbo_1430"/>
<keyword evidence="6" id="KW-0902">Two-component regulatory system</keyword>
<dbReference type="GO" id="GO:0000160">
    <property type="term" value="P:phosphorelay signal transduction system"/>
    <property type="evidence" value="ECO:0007669"/>
    <property type="project" value="UniProtKB-KW"/>
</dbReference>
<evidence type="ECO:0000256" key="2">
    <source>
        <dbReference type="ARBA" id="ARBA00022679"/>
    </source>
</evidence>
<dbReference type="Pfam" id="PF00989">
    <property type="entry name" value="PAS"/>
    <property type="match status" value="1"/>
</dbReference>
<dbReference type="EMBL" id="CP002551">
    <property type="protein sequence ID" value="ADZ09668.1"/>
    <property type="molecule type" value="Genomic_DNA"/>
</dbReference>
<evidence type="ECO:0000313" key="11">
    <source>
        <dbReference type="Proteomes" id="UP000007490"/>
    </source>
</evidence>
<reference evidence="11" key="1">
    <citation type="submission" date="2011-02" db="EMBL/GenBank/DDBJ databases">
        <title>Complete sequence of Methanobacterium sp. AL-21.</title>
        <authorList>
            <consortium name="US DOE Joint Genome Institute"/>
            <person name="Lucas S."/>
            <person name="Copeland A."/>
            <person name="Lapidus A."/>
            <person name="Cheng J.-F."/>
            <person name="Goodwin L."/>
            <person name="Pitluck S."/>
            <person name="Chertkov O."/>
            <person name="Detter J.C."/>
            <person name="Han C."/>
            <person name="Tapia R."/>
            <person name="Land M."/>
            <person name="Hauser L."/>
            <person name="Kyrpides N."/>
            <person name="Ivanova N."/>
            <person name="Mikhailova N."/>
            <person name="Pagani I."/>
            <person name="Cadillo-Quiroz H."/>
            <person name="Imachi H."/>
            <person name="Zinder S."/>
            <person name="Liu W."/>
            <person name="Woyke T."/>
        </authorList>
    </citation>
    <scope>NUCLEOTIDE SEQUENCE [LARGE SCALE GENOMIC DNA]</scope>
    <source>
        <strain evidence="11">AL-21</strain>
    </source>
</reference>
<keyword evidence="2" id="KW-0808">Transferase</keyword>
<dbReference type="SMART" id="SM00086">
    <property type="entry name" value="PAC"/>
    <property type="match status" value="4"/>
</dbReference>
<keyword evidence="4 10" id="KW-0418">Kinase</keyword>
<dbReference type="InterPro" id="IPR013656">
    <property type="entry name" value="PAS_4"/>
</dbReference>
<dbReference type="SMART" id="SM00091">
    <property type="entry name" value="PAS"/>
    <property type="match status" value="5"/>
</dbReference>
<organism evidence="10 11">
    <name type="scientific">Methanobacterium lacus (strain AL-21)</name>
    <dbReference type="NCBI Taxonomy" id="877455"/>
    <lineage>
        <taxon>Archaea</taxon>
        <taxon>Methanobacteriati</taxon>
        <taxon>Methanobacteriota</taxon>
        <taxon>Methanomada group</taxon>
        <taxon>Methanobacteria</taxon>
        <taxon>Methanobacteriales</taxon>
        <taxon>Methanobacteriaceae</taxon>
        <taxon>Methanobacterium</taxon>
    </lineage>
</organism>
<dbReference type="GO" id="GO:0016301">
    <property type="term" value="F:kinase activity"/>
    <property type="evidence" value="ECO:0007669"/>
    <property type="project" value="UniProtKB-KW"/>
</dbReference>
<evidence type="ECO:0000313" key="10">
    <source>
        <dbReference type="EMBL" id="ADZ09668.1"/>
    </source>
</evidence>
<name>F0T842_METLA</name>
<dbReference type="InterPro" id="IPR011495">
    <property type="entry name" value="Sig_transdc_His_kin_sub2_dim/P"/>
</dbReference>
<evidence type="ECO:0000259" key="7">
    <source>
        <dbReference type="PROSITE" id="PS50109"/>
    </source>
</evidence>
<accession>F0T842</accession>
<feature type="domain" description="PAS" evidence="8">
    <location>
        <begin position="259"/>
        <end position="320"/>
    </location>
</feature>
<dbReference type="PANTHER" id="PTHR43065:SF23">
    <property type="entry name" value="SENSOR HISTIDINE KINASE PDTAS"/>
    <property type="match status" value="1"/>
</dbReference>
<evidence type="ECO:0000256" key="4">
    <source>
        <dbReference type="ARBA" id="ARBA00022777"/>
    </source>
</evidence>
<feature type="domain" description="PAC" evidence="9">
    <location>
        <begin position="712"/>
        <end position="764"/>
    </location>
</feature>
<dbReference type="GO" id="GO:0006355">
    <property type="term" value="P:regulation of DNA-templated transcription"/>
    <property type="evidence" value="ECO:0007669"/>
    <property type="project" value="InterPro"/>
</dbReference>
<feature type="domain" description="PAS" evidence="8">
    <location>
        <begin position="133"/>
        <end position="203"/>
    </location>
</feature>
<dbReference type="HOGENOM" id="CLU_000445_114_18_2"/>
<dbReference type="eggNOG" id="arCOG02348">
    <property type="taxonomic scope" value="Archaea"/>
</dbReference>
<dbReference type="KEGG" id="mel:Metbo_1430"/>
<gene>
    <name evidence="10" type="ordered locus">Metbo_1430</name>
</gene>